<dbReference type="InterPro" id="IPR036165">
    <property type="entry name" value="YefM-like_sf"/>
</dbReference>
<dbReference type="KEGG" id="ial:IALB_0458"/>
<dbReference type="OrthoDB" id="9800503at2"/>
<name>I0AGR3_IGNAJ</name>
<dbReference type="PANTHER" id="PTHR35377:SF8">
    <property type="entry name" value="ANTITOXIN VAPB22"/>
    <property type="match status" value="1"/>
</dbReference>
<dbReference type="STRING" id="945713.IALB_0458"/>
<evidence type="ECO:0000256" key="2">
    <source>
        <dbReference type="RuleBase" id="RU362080"/>
    </source>
</evidence>
<dbReference type="HOGENOM" id="CLU_189192_0_0_10"/>
<dbReference type="InterPro" id="IPR051416">
    <property type="entry name" value="phD-YefM_TA_antitoxins"/>
</dbReference>
<dbReference type="NCBIfam" id="TIGR01552">
    <property type="entry name" value="phd_fam"/>
    <property type="match status" value="1"/>
</dbReference>
<evidence type="ECO:0000313" key="4">
    <source>
        <dbReference type="Proteomes" id="UP000007394"/>
    </source>
</evidence>
<reference evidence="3 4" key="1">
    <citation type="journal article" date="2012" name="Front. Microbiol.">
        <title>Complete genome of Ignavibacterium album, a metabolically versatile, flagellated, facultative anaerobe from the phylum Chlorobi.</title>
        <authorList>
            <person name="Liu Z."/>
            <person name="Frigaard N.-U."/>
            <person name="Vogl K."/>
            <person name="Iino T."/>
            <person name="Ohkuma M."/>
            <person name="Overmann J."/>
            <person name="Bryant D.A."/>
        </authorList>
    </citation>
    <scope>NUCLEOTIDE SEQUENCE [LARGE SCALE GENOMIC DNA]</scope>
    <source>
        <strain evidence="4">DSM 19864 / JCM 16511 / NBRC 101810 / Mat9-16</strain>
    </source>
</reference>
<comment type="similarity">
    <text evidence="1 2">Belongs to the phD/YefM antitoxin family.</text>
</comment>
<organism evidence="3 4">
    <name type="scientific">Ignavibacterium album (strain DSM 19864 / JCM 16511 / NBRC 101810 / Mat9-16)</name>
    <dbReference type="NCBI Taxonomy" id="945713"/>
    <lineage>
        <taxon>Bacteria</taxon>
        <taxon>Pseudomonadati</taxon>
        <taxon>Ignavibacteriota</taxon>
        <taxon>Ignavibacteria</taxon>
        <taxon>Ignavibacteriales</taxon>
        <taxon>Ignavibacteriaceae</taxon>
        <taxon>Ignavibacterium</taxon>
    </lineage>
</organism>
<dbReference type="eggNOG" id="COG4118">
    <property type="taxonomic scope" value="Bacteria"/>
</dbReference>
<dbReference type="SUPFAM" id="SSF143120">
    <property type="entry name" value="YefM-like"/>
    <property type="match status" value="1"/>
</dbReference>
<keyword evidence="4" id="KW-1185">Reference proteome</keyword>
<dbReference type="Proteomes" id="UP000007394">
    <property type="component" value="Chromosome"/>
</dbReference>
<protein>
    <recommendedName>
        <fullName evidence="2">Antitoxin</fullName>
    </recommendedName>
</protein>
<dbReference type="RefSeq" id="WP_014559328.1">
    <property type="nucleotide sequence ID" value="NC_017464.1"/>
</dbReference>
<dbReference type="PATRIC" id="fig|945713.3.peg.456"/>
<comment type="function">
    <text evidence="2">Antitoxin component of a type II toxin-antitoxin (TA) system.</text>
</comment>
<gene>
    <name evidence="3" type="ordered locus">IALB_0458</name>
</gene>
<dbReference type="InterPro" id="IPR006442">
    <property type="entry name" value="Antitoxin_Phd/YefM"/>
</dbReference>
<accession>I0AGR3</accession>
<dbReference type="PANTHER" id="PTHR35377">
    <property type="entry name" value="ANTITOXIN VAPB49-RELATED-RELATED"/>
    <property type="match status" value="1"/>
</dbReference>
<dbReference type="Pfam" id="PF02604">
    <property type="entry name" value="PhdYeFM_antitox"/>
    <property type="match status" value="1"/>
</dbReference>
<sequence length="75" mass="8413">MRTISFTEFRNNASLLLSAVEKGEMVIVMRHGKPIAKIVPADKVEEGEKPLKKPALRLVIKGRNLSSAILEEREK</sequence>
<evidence type="ECO:0000313" key="3">
    <source>
        <dbReference type="EMBL" id="AFH48170.1"/>
    </source>
</evidence>
<evidence type="ECO:0000256" key="1">
    <source>
        <dbReference type="ARBA" id="ARBA00009981"/>
    </source>
</evidence>
<dbReference type="EMBL" id="CP003418">
    <property type="protein sequence ID" value="AFH48170.1"/>
    <property type="molecule type" value="Genomic_DNA"/>
</dbReference>
<dbReference type="AlphaFoldDB" id="I0AGR3"/>
<dbReference type="Gene3D" id="3.40.1620.10">
    <property type="entry name" value="YefM-like domain"/>
    <property type="match status" value="1"/>
</dbReference>
<proteinExistence type="inferred from homology"/>